<feature type="domain" description="FUZ/MON1/HPS1 second Longin" evidence="2">
    <location>
        <begin position="169"/>
        <end position="261"/>
    </location>
</feature>
<dbReference type="InterPro" id="IPR043972">
    <property type="entry name" value="FUZ/MON1/HPS1_longin_1"/>
</dbReference>
<evidence type="ECO:0000259" key="1">
    <source>
        <dbReference type="Pfam" id="PF19036"/>
    </source>
</evidence>
<sequence>MAAHVMCLTSSGGIPIFLRKRGDGNIITFSKMASLSGIHMFLKSQDIKLNDTHMPDTVIVWKEYVESVILIAIASGTTKKILDYFIDAVFNAMIFVVGIEEIKNPRNLEKLKKDLLASSTIIDRLFDCLDIGDKTSDRVELITLPSCILCPENNLLRNSLETFVEYLDSSYGCILVHGCVAIASESWWDLDSIEIKLLVIAAFMDKNSTACDFPVFLPKMSPNIAFRLITITLIEGVQILALCGPKPDLAEIEKTAIQCWRSHIDIYDQLKNVILTILLIDYQTGKYVAGRNPKPSSNHPTGTHKLDILRSFYYQAVEVFLTSEPNDKQEHDKNTNKKPVIRSKETYWCLEPQFNRQKKYPTLPLTKERLQQQYPGESFSSIYEEIPRNIDPRPVSKPSLPKHELHLLQSRSKNYKGRNIEGVKVRLERPKLIDTKKLSQFKDSAKDVNIFSAVKKVDQGITIKLLPNAERTKKRILIRDESVRNLLPKDDLQTSIESAKARIREAMEKN</sequence>
<comment type="caution">
    <text evidence="3">The sequence shown here is derived from an EMBL/GenBank/DDBJ whole genome shotgun (WGS) entry which is preliminary data.</text>
</comment>
<dbReference type="Pfam" id="PF19037">
    <property type="entry name" value="Fuz_longin_2"/>
    <property type="match status" value="1"/>
</dbReference>
<dbReference type="InterPro" id="IPR026069">
    <property type="entry name" value="Fuzzy"/>
</dbReference>
<reference evidence="3" key="1">
    <citation type="submission" date="2020-03" db="EMBL/GenBank/DDBJ databases">
        <authorList>
            <person name="Chebbi M.A."/>
            <person name="Drezen J.M."/>
        </authorList>
    </citation>
    <scope>NUCLEOTIDE SEQUENCE</scope>
    <source>
        <tissue evidence="3">Whole body</tissue>
    </source>
</reference>
<dbReference type="PANTHER" id="PTHR13559">
    <property type="entry name" value="INTRACELLULAR TRAFFIC PROTEIN-RELATED"/>
    <property type="match status" value="1"/>
</dbReference>
<feature type="domain" description="FUZ/MON1/HPS1 first Longin" evidence="1">
    <location>
        <begin position="4"/>
        <end position="125"/>
    </location>
</feature>
<evidence type="ECO:0000259" key="2">
    <source>
        <dbReference type="Pfam" id="PF19037"/>
    </source>
</evidence>
<dbReference type="Proteomes" id="UP000729913">
    <property type="component" value="Unassembled WGS sequence"/>
</dbReference>
<evidence type="ECO:0000313" key="3">
    <source>
        <dbReference type="EMBL" id="KAG8039717.1"/>
    </source>
</evidence>
<dbReference type="GO" id="GO:0016192">
    <property type="term" value="P:vesicle-mediated transport"/>
    <property type="evidence" value="ECO:0007669"/>
    <property type="project" value="InterPro"/>
</dbReference>
<dbReference type="OrthoDB" id="74835at2759"/>
<reference evidence="3" key="2">
    <citation type="submission" date="2021-04" db="EMBL/GenBank/DDBJ databases">
        <title>Genome-wide patterns of bracovirus chromosomal integration into multiple host tissues during parasitism.</title>
        <authorList>
            <person name="Chebbi M.A.C."/>
        </authorList>
    </citation>
    <scope>NUCLEOTIDE SEQUENCE</scope>
    <source>
        <tissue evidence="3">Whole body</tissue>
    </source>
</reference>
<organism evidence="3 4">
    <name type="scientific">Cotesia typhae</name>
    <dbReference type="NCBI Taxonomy" id="2053667"/>
    <lineage>
        <taxon>Eukaryota</taxon>
        <taxon>Metazoa</taxon>
        <taxon>Ecdysozoa</taxon>
        <taxon>Arthropoda</taxon>
        <taxon>Hexapoda</taxon>
        <taxon>Insecta</taxon>
        <taxon>Pterygota</taxon>
        <taxon>Neoptera</taxon>
        <taxon>Endopterygota</taxon>
        <taxon>Hymenoptera</taxon>
        <taxon>Apocrita</taxon>
        <taxon>Ichneumonoidea</taxon>
        <taxon>Braconidae</taxon>
        <taxon>Microgastrinae</taxon>
        <taxon>Cotesia</taxon>
    </lineage>
</organism>
<keyword evidence="4" id="KW-1185">Reference proteome</keyword>
<protein>
    <submittedName>
        <fullName evidence="3">Uncharacterized protein</fullName>
    </submittedName>
</protein>
<dbReference type="EMBL" id="JAAOIC020000032">
    <property type="protein sequence ID" value="KAG8039717.1"/>
    <property type="molecule type" value="Genomic_DNA"/>
</dbReference>
<name>A0A8J5QZW4_9HYME</name>
<accession>A0A8J5QZW4</accession>
<dbReference type="Pfam" id="PF19036">
    <property type="entry name" value="Fuz_longin_1"/>
    <property type="match status" value="1"/>
</dbReference>
<evidence type="ECO:0000313" key="4">
    <source>
        <dbReference type="Proteomes" id="UP000729913"/>
    </source>
</evidence>
<dbReference type="AlphaFoldDB" id="A0A8J5QZW4"/>
<dbReference type="PANTHER" id="PTHR13559:SF1">
    <property type="entry name" value="PROTEIN FUZZY HOMOLOG"/>
    <property type="match status" value="1"/>
</dbReference>
<gene>
    <name evidence="3" type="ORF">G9C98_000446</name>
</gene>
<dbReference type="InterPro" id="IPR043971">
    <property type="entry name" value="FUZ/MON1/HPS1_longin_2"/>
</dbReference>
<dbReference type="GO" id="GO:1905515">
    <property type="term" value="P:non-motile cilium assembly"/>
    <property type="evidence" value="ECO:0007669"/>
    <property type="project" value="TreeGrafter"/>
</dbReference>
<proteinExistence type="predicted"/>